<keyword evidence="2" id="KW-1185">Reference proteome</keyword>
<comment type="caution">
    <text evidence="1">The sequence shown here is derived from an EMBL/GenBank/DDBJ whole genome shotgun (WGS) entry which is preliminary data.</text>
</comment>
<accession>A0A939DLD8</accession>
<sequence>MTDSKIQAAINVLNQCALACHHCSTACLDEPNPGEMLRCIKLDLDCAAMCEVTSAALARGSERAGWFANACAELCKACGQECEKHQAEHCQQCAEACFGAVSPLKELVVS</sequence>
<dbReference type="InterPro" id="IPR044543">
    <property type="entry name" value="YHJQ-like"/>
</dbReference>
<dbReference type="AlphaFoldDB" id="A0A939DLD8"/>
<dbReference type="InterPro" id="IPR005560">
    <property type="entry name" value="Csp_YhjQ"/>
</dbReference>
<dbReference type="EMBL" id="JAFKCV010000002">
    <property type="protein sequence ID" value="MBN7824305.1"/>
    <property type="molecule type" value="Genomic_DNA"/>
</dbReference>
<dbReference type="PANTHER" id="PTHR37310:SF1">
    <property type="entry name" value="CYTOPLASMIC PROTEIN"/>
    <property type="match status" value="1"/>
</dbReference>
<dbReference type="Gene3D" id="1.20.1270.360">
    <property type="match status" value="1"/>
</dbReference>
<reference evidence="1" key="1">
    <citation type="submission" date="2021-03" db="EMBL/GenBank/DDBJ databases">
        <title>novel species isolated from a fishpond in China.</title>
        <authorList>
            <person name="Lu H."/>
            <person name="Cai Z."/>
        </authorList>
    </citation>
    <scope>NUCLEOTIDE SEQUENCE</scope>
    <source>
        <strain evidence="1">JCM 30855</strain>
    </source>
</reference>
<name>A0A939DLD8_9ALTE</name>
<dbReference type="RefSeq" id="WP_206572426.1">
    <property type="nucleotide sequence ID" value="NZ_JAFKCV010000002.1"/>
</dbReference>
<evidence type="ECO:0000313" key="2">
    <source>
        <dbReference type="Proteomes" id="UP000664654"/>
    </source>
</evidence>
<dbReference type="Pfam" id="PF03860">
    <property type="entry name" value="Csp"/>
    <property type="match status" value="1"/>
</dbReference>
<dbReference type="Proteomes" id="UP000664654">
    <property type="component" value="Unassembled WGS sequence"/>
</dbReference>
<dbReference type="CDD" id="cd08026">
    <property type="entry name" value="DUF326"/>
    <property type="match status" value="1"/>
</dbReference>
<gene>
    <name evidence="1" type="ORF">J0A66_03595</name>
</gene>
<proteinExistence type="predicted"/>
<organism evidence="1 2">
    <name type="scientific">Bowmanella dokdonensis</name>
    <dbReference type="NCBI Taxonomy" id="751969"/>
    <lineage>
        <taxon>Bacteria</taxon>
        <taxon>Pseudomonadati</taxon>
        <taxon>Pseudomonadota</taxon>
        <taxon>Gammaproteobacteria</taxon>
        <taxon>Alteromonadales</taxon>
        <taxon>Alteromonadaceae</taxon>
        <taxon>Bowmanella</taxon>
    </lineage>
</organism>
<evidence type="ECO:0000313" key="1">
    <source>
        <dbReference type="EMBL" id="MBN7824305.1"/>
    </source>
</evidence>
<protein>
    <submittedName>
        <fullName evidence="1">Four-helix bundle copper-binding protein</fullName>
    </submittedName>
</protein>
<dbReference type="PANTHER" id="PTHR37310">
    <property type="entry name" value="CYTOPLASMIC PROTEIN-RELATED"/>
    <property type="match status" value="1"/>
</dbReference>